<dbReference type="GO" id="GO:0005524">
    <property type="term" value="F:ATP binding"/>
    <property type="evidence" value="ECO:0007669"/>
    <property type="project" value="UniProtKB-KW"/>
</dbReference>
<dbReference type="RefSeq" id="WP_343973489.1">
    <property type="nucleotide sequence ID" value="NZ_BAAAGK010000105.1"/>
</dbReference>
<protein>
    <submittedName>
        <fullName evidence="3">ATP-binding protein</fullName>
    </submittedName>
</protein>
<name>A0ABW2SVI5_9ACTN</name>
<feature type="domain" description="Histidine kinase/HSP90-like ATPase" evidence="2">
    <location>
        <begin position="36"/>
        <end position="136"/>
    </location>
</feature>
<keyword evidence="3" id="KW-0547">Nucleotide-binding</keyword>
<dbReference type="InterPro" id="IPR003594">
    <property type="entry name" value="HATPase_dom"/>
</dbReference>
<gene>
    <name evidence="3" type="ORF">ACFQVD_07005</name>
</gene>
<comment type="caution">
    <text evidence="3">The sequence shown here is derived from an EMBL/GenBank/DDBJ whole genome shotgun (WGS) entry which is preliminary data.</text>
</comment>
<keyword evidence="4" id="KW-1185">Reference proteome</keyword>
<keyword evidence="1" id="KW-0723">Serine/threonine-protein kinase</keyword>
<accession>A0ABW2SVI5</accession>
<dbReference type="PANTHER" id="PTHR35526">
    <property type="entry name" value="ANTI-SIGMA-F FACTOR RSBW-RELATED"/>
    <property type="match status" value="1"/>
</dbReference>
<dbReference type="InterPro" id="IPR036890">
    <property type="entry name" value="HATPase_C_sf"/>
</dbReference>
<proteinExistence type="predicted"/>
<evidence type="ECO:0000259" key="2">
    <source>
        <dbReference type="Pfam" id="PF13581"/>
    </source>
</evidence>
<evidence type="ECO:0000256" key="1">
    <source>
        <dbReference type="ARBA" id="ARBA00022527"/>
    </source>
</evidence>
<dbReference type="Gene3D" id="3.30.565.10">
    <property type="entry name" value="Histidine kinase-like ATPase, C-terminal domain"/>
    <property type="match status" value="1"/>
</dbReference>
<keyword evidence="1" id="KW-0808">Transferase</keyword>
<dbReference type="PANTHER" id="PTHR35526:SF3">
    <property type="entry name" value="ANTI-SIGMA-F FACTOR RSBW"/>
    <property type="match status" value="1"/>
</dbReference>
<sequence>MAELDSGTTMGRDSGAAGRSDVRALVKVLRPGSASRRARAILRDVLQHAGLPGDDIDTAELIVAELAANAEKHACPPYELRVFSLDGVPTWCEVVDGDPDTHEIRLIFNLLYSVTEIGLPLLAENGRGLLLAHRLSYGNCRTYPVTTLAGTPGKAVAFVLPTCSGDRLILSSLPDLCRRSTG</sequence>
<dbReference type="SUPFAM" id="SSF55874">
    <property type="entry name" value="ATPase domain of HSP90 chaperone/DNA topoisomerase II/histidine kinase"/>
    <property type="match status" value="1"/>
</dbReference>
<evidence type="ECO:0000313" key="4">
    <source>
        <dbReference type="Proteomes" id="UP001596514"/>
    </source>
</evidence>
<reference evidence="4" key="1">
    <citation type="journal article" date="2019" name="Int. J. Syst. Evol. Microbiol.">
        <title>The Global Catalogue of Microorganisms (GCM) 10K type strain sequencing project: providing services to taxonomists for standard genome sequencing and annotation.</title>
        <authorList>
            <consortium name="The Broad Institute Genomics Platform"/>
            <consortium name="The Broad Institute Genome Sequencing Center for Infectious Disease"/>
            <person name="Wu L."/>
            <person name="Ma J."/>
        </authorList>
    </citation>
    <scope>NUCLEOTIDE SEQUENCE [LARGE SCALE GENOMIC DNA]</scope>
    <source>
        <strain evidence="4">JCM 10083</strain>
    </source>
</reference>
<dbReference type="EMBL" id="JBHTEE010000001">
    <property type="protein sequence ID" value="MFC7599852.1"/>
    <property type="molecule type" value="Genomic_DNA"/>
</dbReference>
<evidence type="ECO:0000313" key="3">
    <source>
        <dbReference type="EMBL" id="MFC7599852.1"/>
    </source>
</evidence>
<keyword evidence="1" id="KW-0418">Kinase</keyword>
<keyword evidence="3" id="KW-0067">ATP-binding</keyword>
<dbReference type="Pfam" id="PF13581">
    <property type="entry name" value="HATPase_c_2"/>
    <property type="match status" value="1"/>
</dbReference>
<dbReference type="InterPro" id="IPR050267">
    <property type="entry name" value="Anti-sigma-factor_SerPK"/>
</dbReference>
<dbReference type="Proteomes" id="UP001596514">
    <property type="component" value="Unassembled WGS sequence"/>
</dbReference>
<organism evidence="3 4">
    <name type="scientific">Streptosporangium amethystogenes subsp. fukuiense</name>
    <dbReference type="NCBI Taxonomy" id="698418"/>
    <lineage>
        <taxon>Bacteria</taxon>
        <taxon>Bacillati</taxon>
        <taxon>Actinomycetota</taxon>
        <taxon>Actinomycetes</taxon>
        <taxon>Streptosporangiales</taxon>
        <taxon>Streptosporangiaceae</taxon>
        <taxon>Streptosporangium</taxon>
    </lineage>
</organism>